<name>A0A1D1XTC3_9ARAE</name>
<feature type="compositionally biased region" description="Basic residues" evidence="1">
    <location>
        <begin position="74"/>
        <end position="85"/>
    </location>
</feature>
<evidence type="ECO:0000313" key="2">
    <source>
        <dbReference type="EMBL" id="JAT45632.1"/>
    </source>
</evidence>
<protein>
    <submittedName>
        <fullName evidence="2">Uncharacterized protein</fullName>
    </submittedName>
</protein>
<accession>A0A1D1XTC3</accession>
<organism evidence="2">
    <name type="scientific">Anthurium amnicola</name>
    <dbReference type="NCBI Taxonomy" id="1678845"/>
    <lineage>
        <taxon>Eukaryota</taxon>
        <taxon>Viridiplantae</taxon>
        <taxon>Streptophyta</taxon>
        <taxon>Embryophyta</taxon>
        <taxon>Tracheophyta</taxon>
        <taxon>Spermatophyta</taxon>
        <taxon>Magnoliopsida</taxon>
        <taxon>Liliopsida</taxon>
        <taxon>Araceae</taxon>
        <taxon>Pothoideae</taxon>
        <taxon>Potheae</taxon>
        <taxon>Anthurium</taxon>
    </lineage>
</organism>
<sequence>LHDEGHGGPPNPDGSKRIGEKRDWPLEGRAVLERKPTRRIEKRERGGVRAPPRRAMASHAAVFQATSPVAPLHPHPRRRQHRPPSRVRCGATLLLLPGSARLCLRPRRRLVSVVRVSAAAAAPPPPSGMVESDERAALERCFHTASSPAPPAASSLCSHPTMKGQHGAFGAVTLEKSKLDLSQKT</sequence>
<feature type="region of interest" description="Disordered" evidence="1">
    <location>
        <begin position="1"/>
        <end position="85"/>
    </location>
</feature>
<dbReference type="AlphaFoldDB" id="A0A1D1XTC3"/>
<feature type="non-terminal residue" evidence="2">
    <location>
        <position position="185"/>
    </location>
</feature>
<dbReference type="EMBL" id="GDJX01022304">
    <property type="protein sequence ID" value="JAT45632.1"/>
    <property type="molecule type" value="Transcribed_RNA"/>
</dbReference>
<proteinExistence type="predicted"/>
<reference evidence="2" key="1">
    <citation type="submission" date="2015-07" db="EMBL/GenBank/DDBJ databases">
        <title>Transcriptome Assembly of Anthurium amnicola.</title>
        <authorList>
            <person name="Suzuki J."/>
        </authorList>
    </citation>
    <scope>NUCLEOTIDE SEQUENCE</scope>
</reference>
<feature type="non-terminal residue" evidence="2">
    <location>
        <position position="1"/>
    </location>
</feature>
<feature type="compositionally biased region" description="Basic and acidic residues" evidence="1">
    <location>
        <begin position="14"/>
        <end position="47"/>
    </location>
</feature>
<evidence type="ECO:0000256" key="1">
    <source>
        <dbReference type="SAM" id="MobiDB-lite"/>
    </source>
</evidence>
<gene>
    <name evidence="2" type="ORF">g.23943</name>
</gene>